<dbReference type="Proteomes" id="UP000031970">
    <property type="component" value="Unassembled WGS sequence"/>
</dbReference>
<reference evidence="2 3" key="1">
    <citation type="submission" date="2014-11" db="EMBL/GenBank/DDBJ databases">
        <title>Draft Genome Sequences of Nine Bacillus subtilis Strains that Form Spores with High Heat-Resistance.</title>
        <authorList>
            <person name="Krawcyk A.O."/>
            <person name="Berendsen E.M."/>
            <person name="de Jong A."/>
            <person name="Holsappel S."/>
            <person name="Eijlander R.T."/>
            <person name="Wells-Bennik M."/>
            <person name="Kuipers O.P."/>
        </authorList>
    </citation>
    <scope>NUCLEOTIDE SEQUENCE [LARGE SCALE GENOMIC DNA]</scope>
    <source>
        <strain evidence="2 3">B4067</strain>
    </source>
</reference>
<keyword evidence="1" id="KW-0732">Signal</keyword>
<feature type="signal peptide" evidence="1">
    <location>
        <begin position="1"/>
        <end position="25"/>
    </location>
</feature>
<organism evidence="2 3">
    <name type="scientific">Bacillus subtilis subsp. subtilis</name>
    <dbReference type="NCBI Taxonomy" id="135461"/>
    <lineage>
        <taxon>Bacteria</taxon>
        <taxon>Bacillati</taxon>
        <taxon>Bacillota</taxon>
        <taxon>Bacilli</taxon>
        <taxon>Bacillales</taxon>
        <taxon>Bacillaceae</taxon>
        <taxon>Bacillus</taxon>
    </lineage>
</organism>
<evidence type="ECO:0000256" key="1">
    <source>
        <dbReference type="SAM" id="SignalP"/>
    </source>
</evidence>
<feature type="chain" id="PRO_5044875982" evidence="1">
    <location>
        <begin position="26"/>
        <end position="144"/>
    </location>
</feature>
<dbReference type="RefSeq" id="WP_041052967.1">
    <property type="nucleotide sequence ID" value="NZ_JSXS01000013.1"/>
</dbReference>
<dbReference type="AlphaFoldDB" id="A0ABD4A0A7"/>
<comment type="caution">
    <text evidence="2">The sequence shown here is derived from an EMBL/GenBank/DDBJ whole genome shotgun (WGS) entry which is preliminary data.</text>
</comment>
<name>A0ABD4A0A7_BACIU</name>
<accession>A0ABD4A0A7</accession>
<dbReference type="EMBL" id="JSXS01000013">
    <property type="protein sequence ID" value="KIL33418.1"/>
    <property type="molecule type" value="Genomic_DNA"/>
</dbReference>
<evidence type="ECO:0000313" key="3">
    <source>
        <dbReference type="Proteomes" id="UP000031970"/>
    </source>
</evidence>
<evidence type="ECO:0000313" key="2">
    <source>
        <dbReference type="EMBL" id="KIL33418.1"/>
    </source>
</evidence>
<gene>
    <name evidence="2" type="ORF">B4067_4637</name>
</gene>
<sequence>MKKIIFALVAVITLGVMVLPESASAAWSGWQNRNGHSIRVWTDATTYSPSASTIDYKAEKKGSKRLYYKAILYKWSDKGLIHTGRVGSGSFTGSTPVKSFSVPSVRREYGTGTYLIKYNLYSKSNWTGYVGSVNSNRFYIVAKI</sequence>
<protein>
    <submittedName>
        <fullName evidence="2">Uncharacterized protein</fullName>
    </submittedName>
</protein>
<proteinExistence type="predicted"/>